<organism evidence="11 12">
    <name type="scientific">Paenibacillus foliorum</name>
    <dbReference type="NCBI Taxonomy" id="2654974"/>
    <lineage>
        <taxon>Bacteria</taxon>
        <taxon>Bacillati</taxon>
        <taxon>Bacillota</taxon>
        <taxon>Bacilli</taxon>
        <taxon>Bacillales</taxon>
        <taxon>Paenibacillaceae</taxon>
        <taxon>Paenibacillus</taxon>
    </lineage>
</organism>
<evidence type="ECO:0000259" key="10">
    <source>
        <dbReference type="PROSITE" id="PS50110"/>
    </source>
</evidence>
<keyword evidence="2" id="KW-0963">Cytoplasm</keyword>
<comment type="caution">
    <text evidence="11">The sequence shown here is derived from an EMBL/GenBank/DDBJ whole genome shotgun (WGS) entry which is preliminary data.</text>
</comment>
<dbReference type="InterPro" id="IPR041522">
    <property type="entry name" value="CdaR_GGDEF"/>
</dbReference>
<evidence type="ECO:0000256" key="4">
    <source>
        <dbReference type="ARBA" id="ARBA00023012"/>
    </source>
</evidence>
<evidence type="ECO:0000259" key="9">
    <source>
        <dbReference type="PROSITE" id="PS01124"/>
    </source>
</evidence>
<dbReference type="PANTHER" id="PTHR42713:SF3">
    <property type="entry name" value="TRANSCRIPTIONAL REGULATORY PROTEIN HPTR"/>
    <property type="match status" value="1"/>
</dbReference>
<dbReference type="Pfam" id="PF12833">
    <property type="entry name" value="HTH_18"/>
    <property type="match status" value="1"/>
</dbReference>
<keyword evidence="12" id="KW-1185">Reference proteome</keyword>
<comment type="subcellular location">
    <subcellularLocation>
        <location evidence="1">Cytoplasm</location>
    </subcellularLocation>
</comment>
<dbReference type="InterPro" id="IPR001789">
    <property type="entry name" value="Sig_transdc_resp-reg_receiver"/>
</dbReference>
<dbReference type="PROSITE" id="PS01124">
    <property type="entry name" value="HTH_ARAC_FAMILY_2"/>
    <property type="match status" value="1"/>
</dbReference>
<keyword evidence="6" id="KW-0238">DNA-binding</keyword>
<dbReference type="InterPro" id="IPR009057">
    <property type="entry name" value="Homeodomain-like_sf"/>
</dbReference>
<evidence type="ECO:0000256" key="5">
    <source>
        <dbReference type="ARBA" id="ARBA00023015"/>
    </source>
</evidence>
<dbReference type="InterPro" id="IPR051552">
    <property type="entry name" value="HptR"/>
</dbReference>
<protein>
    <submittedName>
        <fullName evidence="11">Response regulator</fullName>
    </submittedName>
</protein>
<dbReference type="PROSITE" id="PS50110">
    <property type="entry name" value="RESPONSE_REGULATORY"/>
    <property type="match status" value="1"/>
</dbReference>
<dbReference type="Gene3D" id="3.40.50.2300">
    <property type="match status" value="1"/>
</dbReference>
<dbReference type="GO" id="GO:0043565">
    <property type="term" value="F:sequence-specific DNA binding"/>
    <property type="evidence" value="ECO:0007669"/>
    <property type="project" value="InterPro"/>
</dbReference>
<reference evidence="11" key="1">
    <citation type="submission" date="2019-10" db="EMBL/GenBank/DDBJ databases">
        <title>Description of Paenibacillus glebae sp. nov.</title>
        <authorList>
            <person name="Carlier A."/>
            <person name="Qi S."/>
        </authorList>
    </citation>
    <scope>NUCLEOTIDE SEQUENCE</scope>
    <source>
        <strain evidence="11">LMG 31456</strain>
    </source>
</reference>
<dbReference type="GO" id="GO:0000160">
    <property type="term" value="P:phosphorelay signal transduction system"/>
    <property type="evidence" value="ECO:0007669"/>
    <property type="project" value="UniProtKB-KW"/>
</dbReference>
<name>A0A972H2E0_9BACL</name>
<feature type="modified residue" description="4-aspartylphosphate" evidence="8">
    <location>
        <position position="59"/>
    </location>
</feature>
<gene>
    <name evidence="11" type="ORF">GC093_29730</name>
</gene>
<dbReference type="InterPro" id="IPR018060">
    <property type="entry name" value="HTH_AraC"/>
</dbReference>
<dbReference type="SMART" id="SM00342">
    <property type="entry name" value="HTH_ARAC"/>
    <property type="match status" value="1"/>
</dbReference>
<feature type="domain" description="Response regulatory" evidence="10">
    <location>
        <begin position="7"/>
        <end position="124"/>
    </location>
</feature>
<evidence type="ECO:0000256" key="2">
    <source>
        <dbReference type="ARBA" id="ARBA00022490"/>
    </source>
</evidence>
<evidence type="ECO:0000256" key="8">
    <source>
        <dbReference type="PROSITE-ProRule" id="PRU00169"/>
    </source>
</evidence>
<dbReference type="SUPFAM" id="SSF46689">
    <property type="entry name" value="Homeodomain-like"/>
    <property type="match status" value="2"/>
</dbReference>
<dbReference type="AlphaFoldDB" id="A0A972H2E0"/>
<evidence type="ECO:0000313" key="12">
    <source>
        <dbReference type="Proteomes" id="UP000641588"/>
    </source>
</evidence>
<accession>A0A972H2E0</accession>
<dbReference type="CDD" id="cd17536">
    <property type="entry name" value="REC_YesN-like"/>
    <property type="match status" value="1"/>
</dbReference>
<dbReference type="PANTHER" id="PTHR42713">
    <property type="entry name" value="HISTIDINE KINASE-RELATED"/>
    <property type="match status" value="1"/>
</dbReference>
<sequence length="535" mass="61825">MEETMYKVIIIDDDCIIRRGLIQLIPWNEHGFELAGSSDNGKDGLELIRKVQPHLIITDIRMPFMNGLELTEIVKEEYPHIKIIMLTSYDDFDFAKQALKLKVFDYLLKPFDNETIIKAAASAMHELAYEYRISQKVTEALPILRQKFLEKLINGKLSEYEIVSGAEFLELALPDTSYVTMVLKADDYSYSEYPSRFGKEMLKYCVLNVAEETLGSKGQGILFDSVEDEVVMICFIKENEEQAKEKAFLIAEDIRRNIENFLKTTITAAIGGVYQTYEGISYSYKDAQAALEIRHILGTNRVIRRFEYIEPTGSMDISNLKNEFILNVKLSFLDKALLNLTAIERSILEAKNVSLLEVQRISMEITLLLYKEMEIYTKGDESLDLAFRKIQQFQTVHNIFLFIADLITTFIPIIHSKSDSQTKRIINQAVVYMKSYFYYENLSLQDVAKTVHISPTYLSIIFKKEMNINFSDYLQTIRMNEAKELFRNSNLKTYEVAERVGFSNPQYFSVWFKKNTGMSPKDFKSQSVGLQKFGN</sequence>
<keyword evidence="3 8" id="KW-0597">Phosphoprotein</keyword>
<evidence type="ECO:0000256" key="6">
    <source>
        <dbReference type="ARBA" id="ARBA00023125"/>
    </source>
</evidence>
<keyword evidence="4" id="KW-0902">Two-component regulatory system</keyword>
<evidence type="ECO:0000256" key="7">
    <source>
        <dbReference type="ARBA" id="ARBA00023163"/>
    </source>
</evidence>
<evidence type="ECO:0000313" key="11">
    <source>
        <dbReference type="EMBL" id="NOU97380.1"/>
    </source>
</evidence>
<dbReference type="GO" id="GO:0003700">
    <property type="term" value="F:DNA-binding transcription factor activity"/>
    <property type="evidence" value="ECO:0007669"/>
    <property type="project" value="InterPro"/>
</dbReference>
<evidence type="ECO:0000256" key="3">
    <source>
        <dbReference type="ARBA" id="ARBA00022553"/>
    </source>
</evidence>
<dbReference type="Pfam" id="PF00072">
    <property type="entry name" value="Response_reg"/>
    <property type="match status" value="1"/>
</dbReference>
<dbReference type="EMBL" id="WHOD01000109">
    <property type="protein sequence ID" value="NOU97380.1"/>
    <property type="molecule type" value="Genomic_DNA"/>
</dbReference>
<keyword evidence="5" id="KW-0805">Transcription regulation</keyword>
<keyword evidence="7" id="KW-0804">Transcription</keyword>
<dbReference type="Gene3D" id="1.10.10.60">
    <property type="entry name" value="Homeodomain-like"/>
    <property type="match status" value="2"/>
</dbReference>
<dbReference type="Proteomes" id="UP000641588">
    <property type="component" value="Unassembled WGS sequence"/>
</dbReference>
<feature type="domain" description="HTH araC/xylS-type" evidence="9">
    <location>
        <begin position="427"/>
        <end position="526"/>
    </location>
</feature>
<dbReference type="SUPFAM" id="SSF52172">
    <property type="entry name" value="CheY-like"/>
    <property type="match status" value="1"/>
</dbReference>
<evidence type="ECO:0000256" key="1">
    <source>
        <dbReference type="ARBA" id="ARBA00004496"/>
    </source>
</evidence>
<dbReference type="SMART" id="SM00448">
    <property type="entry name" value="REC"/>
    <property type="match status" value="1"/>
</dbReference>
<dbReference type="GO" id="GO:0005737">
    <property type="term" value="C:cytoplasm"/>
    <property type="evidence" value="ECO:0007669"/>
    <property type="project" value="UniProtKB-SubCell"/>
</dbReference>
<proteinExistence type="predicted"/>
<dbReference type="Pfam" id="PF17853">
    <property type="entry name" value="GGDEF_2"/>
    <property type="match status" value="1"/>
</dbReference>
<dbReference type="InterPro" id="IPR011006">
    <property type="entry name" value="CheY-like_superfamily"/>
</dbReference>